<evidence type="ECO:0000256" key="1">
    <source>
        <dbReference type="ARBA" id="ARBA00004651"/>
    </source>
</evidence>
<dbReference type="Gene3D" id="1.10.3720.10">
    <property type="entry name" value="MetI-like"/>
    <property type="match status" value="1"/>
</dbReference>
<feature type="transmembrane region" description="Helical" evidence="7">
    <location>
        <begin position="283"/>
        <end position="305"/>
    </location>
</feature>
<dbReference type="InterPro" id="IPR051393">
    <property type="entry name" value="ABC_transporter_permease"/>
</dbReference>
<accession>A0A8J2ZVQ0</accession>
<dbReference type="GO" id="GO:0055085">
    <property type="term" value="P:transmembrane transport"/>
    <property type="evidence" value="ECO:0007669"/>
    <property type="project" value="InterPro"/>
</dbReference>
<evidence type="ECO:0000256" key="3">
    <source>
        <dbReference type="ARBA" id="ARBA00022475"/>
    </source>
</evidence>
<dbReference type="InterPro" id="IPR000515">
    <property type="entry name" value="MetI-like"/>
</dbReference>
<keyword evidence="10" id="KW-1185">Reference proteome</keyword>
<reference evidence="9" key="2">
    <citation type="submission" date="2020-09" db="EMBL/GenBank/DDBJ databases">
        <authorList>
            <person name="Sun Q."/>
            <person name="Zhou Y."/>
        </authorList>
    </citation>
    <scope>NUCLEOTIDE SEQUENCE</scope>
    <source>
        <strain evidence="9">CGMCC 1.12777</strain>
    </source>
</reference>
<feature type="transmembrane region" description="Helical" evidence="7">
    <location>
        <begin position="174"/>
        <end position="198"/>
    </location>
</feature>
<dbReference type="AlphaFoldDB" id="A0A8J2ZVQ0"/>
<proteinExistence type="inferred from homology"/>
<comment type="subcellular location">
    <subcellularLocation>
        <location evidence="1 7">Cell membrane</location>
        <topology evidence="1 7">Multi-pass membrane protein</topology>
    </subcellularLocation>
</comment>
<feature type="transmembrane region" description="Helical" evidence="7">
    <location>
        <begin position="229"/>
        <end position="249"/>
    </location>
</feature>
<keyword evidence="3" id="KW-1003">Cell membrane</keyword>
<keyword evidence="5 7" id="KW-1133">Transmembrane helix</keyword>
<organism evidence="9 10">
    <name type="scientific">Pullulanibacillus pueri</name>
    <dbReference type="NCBI Taxonomy" id="1437324"/>
    <lineage>
        <taxon>Bacteria</taxon>
        <taxon>Bacillati</taxon>
        <taxon>Bacillota</taxon>
        <taxon>Bacilli</taxon>
        <taxon>Bacillales</taxon>
        <taxon>Sporolactobacillaceae</taxon>
        <taxon>Pullulanibacillus</taxon>
    </lineage>
</organism>
<evidence type="ECO:0000256" key="4">
    <source>
        <dbReference type="ARBA" id="ARBA00022692"/>
    </source>
</evidence>
<dbReference type="PANTHER" id="PTHR30193:SF37">
    <property type="entry name" value="INNER MEMBRANE ABC TRANSPORTER PERMEASE PROTEIN YCJO"/>
    <property type="match status" value="1"/>
</dbReference>
<feature type="domain" description="ABC transmembrane type-1" evidence="8">
    <location>
        <begin position="89"/>
        <end position="304"/>
    </location>
</feature>
<keyword evidence="2 7" id="KW-0813">Transport</keyword>
<evidence type="ECO:0000259" key="8">
    <source>
        <dbReference type="PROSITE" id="PS50928"/>
    </source>
</evidence>
<evidence type="ECO:0000256" key="2">
    <source>
        <dbReference type="ARBA" id="ARBA00022448"/>
    </source>
</evidence>
<feature type="transmembrane region" description="Helical" evidence="7">
    <location>
        <begin position="93"/>
        <end position="116"/>
    </location>
</feature>
<dbReference type="InterPro" id="IPR035906">
    <property type="entry name" value="MetI-like_sf"/>
</dbReference>
<dbReference type="Proteomes" id="UP000656813">
    <property type="component" value="Unassembled WGS sequence"/>
</dbReference>
<dbReference type="GO" id="GO:0005886">
    <property type="term" value="C:plasma membrane"/>
    <property type="evidence" value="ECO:0007669"/>
    <property type="project" value="UniProtKB-SubCell"/>
</dbReference>
<gene>
    <name evidence="9" type="ORF">GCM10007096_20340</name>
</gene>
<comment type="caution">
    <text evidence="9">The sequence shown here is derived from an EMBL/GenBank/DDBJ whole genome shotgun (WGS) entry which is preliminary data.</text>
</comment>
<comment type="similarity">
    <text evidence="7">Belongs to the binding-protein-dependent transport system permease family.</text>
</comment>
<feature type="transmembrane region" description="Helical" evidence="7">
    <location>
        <begin position="128"/>
        <end position="148"/>
    </location>
</feature>
<protein>
    <submittedName>
        <fullName evidence="9">Cytochrome c biogenesis protein</fullName>
    </submittedName>
</protein>
<dbReference type="SUPFAM" id="SSF161098">
    <property type="entry name" value="MetI-like"/>
    <property type="match status" value="1"/>
</dbReference>
<feature type="transmembrane region" description="Helical" evidence="7">
    <location>
        <begin position="33"/>
        <end position="59"/>
    </location>
</feature>
<keyword evidence="4 7" id="KW-0812">Transmembrane</keyword>
<reference evidence="9" key="1">
    <citation type="journal article" date="2014" name="Int. J. Syst. Evol. Microbiol.">
        <title>Complete genome sequence of Corynebacterium casei LMG S-19264T (=DSM 44701T), isolated from a smear-ripened cheese.</title>
        <authorList>
            <consortium name="US DOE Joint Genome Institute (JGI-PGF)"/>
            <person name="Walter F."/>
            <person name="Albersmeier A."/>
            <person name="Kalinowski J."/>
            <person name="Ruckert C."/>
        </authorList>
    </citation>
    <scope>NUCLEOTIDE SEQUENCE</scope>
    <source>
        <strain evidence="9">CGMCC 1.12777</strain>
    </source>
</reference>
<dbReference type="PROSITE" id="PS50928">
    <property type="entry name" value="ABC_TM1"/>
    <property type="match status" value="1"/>
</dbReference>
<keyword evidence="6 7" id="KW-0472">Membrane</keyword>
<evidence type="ECO:0000256" key="5">
    <source>
        <dbReference type="ARBA" id="ARBA00022989"/>
    </source>
</evidence>
<dbReference type="PANTHER" id="PTHR30193">
    <property type="entry name" value="ABC TRANSPORTER PERMEASE PROTEIN"/>
    <property type="match status" value="1"/>
</dbReference>
<sequence length="311" mass="35480">MKDMKEALGTNTNVLPVKKRSLWSEIWKNRVSYLFISPFYILFLIFGLFPILFSLYLAFHSWTGLGEMKFVGLAQFKYLLTEPDFWHSVGNTFAIWFISTIPMLFFALVIAFLLNLPLLKFRGIYRTLFFVTNVTSIVAVAIIFQSIFNNNYGLVNYFLSLFGVDPVKWLDNSVLVKFVLASMVVWRFTGYNAIIYLAGLQSIPQTLYEAATIDGANRRQTFFHITIPLLRPVILFTVIMTTIGSMQLFTEPQVLLGDSGGVGGAGMTLSLYMYNQAFIQSQFGYASAVSWALFIIIGLFSLINWKFVQRF</sequence>
<dbReference type="CDD" id="cd06261">
    <property type="entry name" value="TM_PBP2"/>
    <property type="match status" value="1"/>
</dbReference>
<evidence type="ECO:0000256" key="6">
    <source>
        <dbReference type="ARBA" id="ARBA00023136"/>
    </source>
</evidence>
<evidence type="ECO:0000313" key="10">
    <source>
        <dbReference type="Proteomes" id="UP000656813"/>
    </source>
</evidence>
<evidence type="ECO:0000256" key="7">
    <source>
        <dbReference type="RuleBase" id="RU363032"/>
    </source>
</evidence>
<name>A0A8J2ZVQ0_9BACL</name>
<dbReference type="Pfam" id="PF00528">
    <property type="entry name" value="BPD_transp_1"/>
    <property type="match status" value="1"/>
</dbReference>
<dbReference type="EMBL" id="BMFV01000013">
    <property type="protein sequence ID" value="GGH81841.1"/>
    <property type="molecule type" value="Genomic_DNA"/>
</dbReference>
<evidence type="ECO:0000313" key="9">
    <source>
        <dbReference type="EMBL" id="GGH81841.1"/>
    </source>
</evidence>